<comment type="caution">
    <text evidence="2">The sequence shown here is derived from an EMBL/GenBank/DDBJ whole genome shotgun (WGS) entry which is preliminary data.</text>
</comment>
<sequence>MTFKMSEHPQTIKIYNLSAGTNEFIGEGDAWIPPHTGLPAHSTDIAPPDIPEGHVAIFDEDENAWHLMEDHRGKTVYHEETGEKLVITGPGPLPSSVTTEPPGTAADVYRDGQWVTDLSAARGIKNGEINDWRNRMENAGYIMEYNGRKWDYGKATQDRLEPSVTAARAGKLPAEFFWTDAENNDVPMSADELIALSEAVGEAMFKKGLEIHIRQREMKKELAGMDNAEDVMKFVPGWKTT</sequence>
<dbReference type="Proteomes" id="UP000555763">
    <property type="component" value="Unassembled WGS sequence"/>
</dbReference>
<reference evidence="2 3" key="1">
    <citation type="submission" date="2020-02" db="EMBL/GenBank/DDBJ databases">
        <authorList>
            <consortium name="PulseNet: The National Subtyping Network for Foodborne Disease Surveillance"/>
            <person name="Tarr C.L."/>
            <person name="Trees E."/>
            <person name="Katz L.S."/>
            <person name="Carleton-Romer H.A."/>
            <person name="Stroika S."/>
            <person name="Kucerova Z."/>
            <person name="Roache K.F."/>
            <person name="Sabol A.L."/>
            <person name="Besser J."/>
            <person name="Gerner-Smidt P."/>
        </authorList>
    </citation>
    <scope>NUCLEOTIDE SEQUENCE [LARGE SCALE GENOMIC DNA]</scope>
    <source>
        <strain evidence="2 3">PNUSAE002719</strain>
    </source>
</reference>
<organism evidence="2 3">
    <name type="scientific">Escherichia coli</name>
    <dbReference type="NCBI Taxonomy" id="562"/>
    <lineage>
        <taxon>Bacteria</taxon>
        <taxon>Pseudomonadati</taxon>
        <taxon>Pseudomonadota</taxon>
        <taxon>Gammaproteobacteria</taxon>
        <taxon>Enterobacterales</taxon>
        <taxon>Enterobacteriaceae</taxon>
        <taxon>Escherichia</taxon>
    </lineage>
</organism>
<evidence type="ECO:0000313" key="3">
    <source>
        <dbReference type="Proteomes" id="UP000555763"/>
    </source>
</evidence>
<gene>
    <name evidence="2" type="ORF">A5U30_004411</name>
</gene>
<proteinExistence type="predicted"/>
<dbReference type="EMBL" id="AATLZG010000037">
    <property type="protein sequence ID" value="EFM8156693.1"/>
    <property type="molecule type" value="Genomic_DNA"/>
</dbReference>
<evidence type="ECO:0000259" key="1">
    <source>
        <dbReference type="Pfam" id="PF14301"/>
    </source>
</evidence>
<feature type="domain" description="DUF4376" evidence="1">
    <location>
        <begin position="121"/>
        <end position="228"/>
    </location>
</feature>
<dbReference type="AlphaFoldDB" id="A0A828P9X5"/>
<dbReference type="PANTHER" id="PTHR34413:SF2">
    <property type="entry name" value="PROPHAGE TAIL FIBER ASSEMBLY PROTEIN HOMOLOG TFAE-RELATED"/>
    <property type="match status" value="1"/>
</dbReference>
<dbReference type="InterPro" id="IPR051220">
    <property type="entry name" value="TFA_Chaperone"/>
</dbReference>
<dbReference type="Pfam" id="PF14301">
    <property type="entry name" value="DUF4376"/>
    <property type="match status" value="1"/>
</dbReference>
<name>A0A828P9X5_ECOLX</name>
<accession>A0A828P9X5</accession>
<protein>
    <submittedName>
        <fullName evidence="2">DUF4376 domain-containing protein</fullName>
    </submittedName>
</protein>
<evidence type="ECO:0000313" key="2">
    <source>
        <dbReference type="EMBL" id="EFM8156693.1"/>
    </source>
</evidence>
<dbReference type="InterPro" id="IPR025484">
    <property type="entry name" value="DUF4376"/>
</dbReference>
<dbReference type="PANTHER" id="PTHR34413">
    <property type="entry name" value="PROPHAGE TAIL FIBER ASSEMBLY PROTEIN HOMOLOG TFAE-RELATED-RELATED"/>
    <property type="match status" value="1"/>
</dbReference>